<dbReference type="InterPro" id="IPR011009">
    <property type="entry name" value="Kinase-like_dom_sf"/>
</dbReference>
<accession>A0AAD7K3G5</accession>
<dbReference type="AlphaFoldDB" id="A0AAD7K3G5"/>
<dbReference type="Proteomes" id="UP001215598">
    <property type="component" value="Unassembled WGS sequence"/>
</dbReference>
<evidence type="ECO:0000313" key="2">
    <source>
        <dbReference type="Proteomes" id="UP001215598"/>
    </source>
</evidence>
<dbReference type="EMBL" id="JARKIB010000008">
    <property type="protein sequence ID" value="KAJ7777441.1"/>
    <property type="molecule type" value="Genomic_DNA"/>
</dbReference>
<name>A0AAD7K3G5_9AGAR</name>
<evidence type="ECO:0000313" key="1">
    <source>
        <dbReference type="EMBL" id="KAJ7777441.1"/>
    </source>
</evidence>
<sequence length="474" mass="52430">MAAVTLRSLLTGGLRITHAPRVILGTPQNSSVLKGKCGWVFRDKTQYRVVYDPTLTDRAMAAWDRTLSAVAEDILESPASIDLLGRARFVDNYARDLIIYTESDIDTFTSILLSSCARLAREVLRPPPEVQYSVQSQTGTDRWVKSDVSLNLVDRTKKPRVEEILDFFPRTLLSFENKLPSVMSKHVGNLGELAAANGGFVIHESLFRDAKFTGAASIVSKICYCMTSQQRPHRIGGLSDGLEMRYLYPRLYPLLLLPILNPDINLTPLTPVPKAVHKDFAHSSNSSSASHPGTVKFSTAPPGFRNTDLVFRPSDPLPPSSPLYSKPVVLHNWTSSSSQTDVMLGRMGDADIVLKMGDPETDVLGRSEEYLWAEADLYMSRLQGLAGVPRLIAKGWIERTFGEWCPALLMESLGQPITEQTLADLCPEDQTQLAGIQRQLKERGVLHADLEPRNIVRSKNGIGLVDFGEITLSV</sequence>
<organism evidence="1 2">
    <name type="scientific">Mycena metata</name>
    <dbReference type="NCBI Taxonomy" id="1033252"/>
    <lineage>
        <taxon>Eukaryota</taxon>
        <taxon>Fungi</taxon>
        <taxon>Dikarya</taxon>
        <taxon>Basidiomycota</taxon>
        <taxon>Agaricomycotina</taxon>
        <taxon>Agaricomycetes</taxon>
        <taxon>Agaricomycetidae</taxon>
        <taxon>Agaricales</taxon>
        <taxon>Marasmiineae</taxon>
        <taxon>Mycenaceae</taxon>
        <taxon>Mycena</taxon>
    </lineage>
</organism>
<proteinExistence type="predicted"/>
<keyword evidence="2" id="KW-1185">Reference proteome</keyword>
<gene>
    <name evidence="1" type="ORF">B0H16DRAFT_1712444</name>
</gene>
<comment type="caution">
    <text evidence="1">The sequence shown here is derived from an EMBL/GenBank/DDBJ whole genome shotgun (WGS) entry which is preliminary data.</text>
</comment>
<protein>
    <recommendedName>
        <fullName evidence="3">Protein kinase domain-containing protein</fullName>
    </recommendedName>
</protein>
<dbReference type="SUPFAM" id="SSF56112">
    <property type="entry name" value="Protein kinase-like (PK-like)"/>
    <property type="match status" value="1"/>
</dbReference>
<evidence type="ECO:0008006" key="3">
    <source>
        <dbReference type="Google" id="ProtNLM"/>
    </source>
</evidence>
<reference evidence="1" key="1">
    <citation type="submission" date="2023-03" db="EMBL/GenBank/DDBJ databases">
        <title>Massive genome expansion in bonnet fungi (Mycena s.s.) driven by repeated elements and novel gene families across ecological guilds.</title>
        <authorList>
            <consortium name="Lawrence Berkeley National Laboratory"/>
            <person name="Harder C.B."/>
            <person name="Miyauchi S."/>
            <person name="Viragh M."/>
            <person name="Kuo A."/>
            <person name="Thoen E."/>
            <person name="Andreopoulos B."/>
            <person name="Lu D."/>
            <person name="Skrede I."/>
            <person name="Drula E."/>
            <person name="Henrissat B."/>
            <person name="Morin E."/>
            <person name="Kohler A."/>
            <person name="Barry K."/>
            <person name="LaButti K."/>
            <person name="Morin E."/>
            <person name="Salamov A."/>
            <person name="Lipzen A."/>
            <person name="Mereny Z."/>
            <person name="Hegedus B."/>
            <person name="Baldrian P."/>
            <person name="Stursova M."/>
            <person name="Weitz H."/>
            <person name="Taylor A."/>
            <person name="Grigoriev I.V."/>
            <person name="Nagy L.G."/>
            <person name="Martin F."/>
            <person name="Kauserud H."/>
        </authorList>
    </citation>
    <scope>NUCLEOTIDE SEQUENCE</scope>
    <source>
        <strain evidence="1">CBHHK182m</strain>
    </source>
</reference>